<keyword evidence="9" id="KW-0963">Cytoplasm</keyword>
<dbReference type="PANTHER" id="PTHR46986:SF1">
    <property type="entry name" value="ENDORIBONUCLEASE YBEY, CHLOROPLASTIC"/>
    <property type="match status" value="1"/>
</dbReference>
<gene>
    <name evidence="9 10" type="primary">ybeY</name>
    <name evidence="10" type="ORF">Q5716_08140</name>
</gene>
<dbReference type="Gene3D" id="3.40.390.30">
    <property type="entry name" value="Metalloproteases ('zincins'), catalytic domain"/>
    <property type="match status" value="1"/>
</dbReference>
<feature type="binding site" evidence="9">
    <location>
        <position position="120"/>
    </location>
    <ligand>
        <name>Zn(2+)</name>
        <dbReference type="ChEBI" id="CHEBI:29105"/>
        <note>catalytic</note>
    </ligand>
</feature>
<feature type="binding site" evidence="9">
    <location>
        <position position="126"/>
    </location>
    <ligand>
        <name>Zn(2+)</name>
        <dbReference type="ChEBI" id="CHEBI:29105"/>
        <note>catalytic</note>
    </ligand>
</feature>
<keyword evidence="2 9" id="KW-0690">Ribosome biogenesis</keyword>
<keyword evidence="6 9" id="KW-0255">Endonuclease</keyword>
<dbReference type="HAMAP" id="MF_00009">
    <property type="entry name" value="Endoribonucl_YbeY"/>
    <property type="match status" value="1"/>
</dbReference>
<evidence type="ECO:0000256" key="1">
    <source>
        <dbReference type="ARBA" id="ARBA00010875"/>
    </source>
</evidence>
<dbReference type="RefSeq" id="WP_305002573.1">
    <property type="nucleotide sequence ID" value="NZ_JAUQUB010000001.1"/>
</dbReference>
<evidence type="ECO:0000313" key="11">
    <source>
        <dbReference type="Proteomes" id="UP001241072"/>
    </source>
</evidence>
<sequence length="153" mass="16887">MSIELNNESGVDVDEAAIQRLAVYALDQLHVHPDADLAIVFVDEAAMEQLHVQWMDEPGPTDVLSFPMDELRPGTEDDPTPAGLLGDIVVCPQVAISQAEAAGHSPLEEMLLLTTHGILHLLGFDHAEPEEEREMFGIQRDILVGFALDERRR</sequence>
<keyword evidence="5 9" id="KW-0479">Metal-binding</keyword>
<dbReference type="PROSITE" id="PS01306">
    <property type="entry name" value="UPF0054"/>
    <property type="match status" value="1"/>
</dbReference>
<evidence type="ECO:0000256" key="2">
    <source>
        <dbReference type="ARBA" id="ARBA00022517"/>
    </source>
</evidence>
<keyword evidence="4 9" id="KW-0540">Nuclease</keyword>
<evidence type="ECO:0000256" key="4">
    <source>
        <dbReference type="ARBA" id="ARBA00022722"/>
    </source>
</evidence>
<reference evidence="10 11" key="1">
    <citation type="submission" date="2023-07" db="EMBL/GenBank/DDBJ databases">
        <title>Protaetiibacter sp. nov WY-16 isolated from soil.</title>
        <authorList>
            <person name="Liu B."/>
            <person name="Wan Y."/>
        </authorList>
    </citation>
    <scope>NUCLEOTIDE SEQUENCE [LARGE SCALE GENOMIC DNA]</scope>
    <source>
        <strain evidence="10 11">WY-16</strain>
    </source>
</reference>
<dbReference type="Pfam" id="PF02130">
    <property type="entry name" value="YbeY"/>
    <property type="match status" value="1"/>
</dbReference>
<dbReference type="EC" id="3.1.-.-" evidence="9"/>
<dbReference type="Proteomes" id="UP001241072">
    <property type="component" value="Unassembled WGS sequence"/>
</dbReference>
<evidence type="ECO:0000256" key="3">
    <source>
        <dbReference type="ARBA" id="ARBA00022552"/>
    </source>
</evidence>
<evidence type="ECO:0000256" key="7">
    <source>
        <dbReference type="ARBA" id="ARBA00022801"/>
    </source>
</evidence>
<dbReference type="SUPFAM" id="SSF55486">
    <property type="entry name" value="Metalloproteases ('zincins'), catalytic domain"/>
    <property type="match status" value="1"/>
</dbReference>
<protein>
    <recommendedName>
        <fullName evidence="9">Endoribonuclease YbeY</fullName>
        <ecNumber evidence="9">3.1.-.-</ecNumber>
    </recommendedName>
</protein>
<keyword evidence="11" id="KW-1185">Reference proteome</keyword>
<keyword evidence="7 9" id="KW-0378">Hydrolase</keyword>
<proteinExistence type="inferred from homology"/>
<evidence type="ECO:0000313" key="10">
    <source>
        <dbReference type="EMBL" id="MDO7882190.1"/>
    </source>
</evidence>
<evidence type="ECO:0000256" key="6">
    <source>
        <dbReference type="ARBA" id="ARBA00022759"/>
    </source>
</evidence>
<keyword evidence="3 9" id="KW-0698">rRNA processing</keyword>
<keyword evidence="8 9" id="KW-0862">Zinc</keyword>
<organism evidence="10 11">
    <name type="scientific">Antiquaquibacter soli</name>
    <dbReference type="NCBI Taxonomy" id="3064523"/>
    <lineage>
        <taxon>Bacteria</taxon>
        <taxon>Bacillati</taxon>
        <taxon>Actinomycetota</taxon>
        <taxon>Actinomycetes</taxon>
        <taxon>Micrococcales</taxon>
        <taxon>Microbacteriaceae</taxon>
        <taxon>Antiquaquibacter</taxon>
    </lineage>
</organism>
<feature type="binding site" evidence="9">
    <location>
        <position position="116"/>
    </location>
    <ligand>
        <name>Zn(2+)</name>
        <dbReference type="ChEBI" id="CHEBI:29105"/>
        <note>catalytic</note>
    </ligand>
</feature>
<evidence type="ECO:0000256" key="5">
    <source>
        <dbReference type="ARBA" id="ARBA00022723"/>
    </source>
</evidence>
<name>A0ABT9BS30_9MICO</name>
<comment type="function">
    <text evidence="9">Single strand-specific metallo-endoribonuclease involved in late-stage 70S ribosome quality control and in maturation of the 3' terminus of the 16S rRNA.</text>
</comment>
<comment type="caution">
    <text evidence="10">The sequence shown here is derived from an EMBL/GenBank/DDBJ whole genome shotgun (WGS) entry which is preliminary data.</text>
</comment>
<evidence type="ECO:0000256" key="8">
    <source>
        <dbReference type="ARBA" id="ARBA00022833"/>
    </source>
</evidence>
<dbReference type="InterPro" id="IPR020549">
    <property type="entry name" value="YbeY_CS"/>
</dbReference>
<dbReference type="PANTHER" id="PTHR46986">
    <property type="entry name" value="ENDORIBONUCLEASE YBEY, CHLOROPLASTIC"/>
    <property type="match status" value="1"/>
</dbReference>
<comment type="cofactor">
    <cofactor evidence="9">
        <name>Zn(2+)</name>
        <dbReference type="ChEBI" id="CHEBI:29105"/>
    </cofactor>
    <text evidence="9">Binds 1 zinc ion.</text>
</comment>
<dbReference type="NCBIfam" id="TIGR00043">
    <property type="entry name" value="rRNA maturation RNase YbeY"/>
    <property type="match status" value="1"/>
</dbReference>
<dbReference type="EMBL" id="JAUQUB010000001">
    <property type="protein sequence ID" value="MDO7882190.1"/>
    <property type="molecule type" value="Genomic_DNA"/>
</dbReference>
<dbReference type="InterPro" id="IPR002036">
    <property type="entry name" value="YbeY"/>
</dbReference>
<evidence type="ECO:0000256" key="9">
    <source>
        <dbReference type="HAMAP-Rule" id="MF_00009"/>
    </source>
</evidence>
<dbReference type="InterPro" id="IPR023091">
    <property type="entry name" value="MetalPrtase_cat_dom_sf_prd"/>
</dbReference>
<comment type="similarity">
    <text evidence="1 9">Belongs to the endoribonuclease YbeY family.</text>
</comment>
<accession>A0ABT9BS30</accession>
<comment type="subcellular location">
    <subcellularLocation>
        <location evidence="9">Cytoplasm</location>
    </subcellularLocation>
</comment>